<dbReference type="AlphaFoldDB" id="Q3B4U9"/>
<keyword evidence="1" id="KW-1133">Transmembrane helix</keyword>
<proteinExistence type="predicted"/>
<feature type="transmembrane region" description="Helical" evidence="1">
    <location>
        <begin position="162"/>
        <end position="178"/>
    </location>
</feature>
<dbReference type="RefSeq" id="WP_011357506.1">
    <property type="nucleotide sequence ID" value="NC_007512.1"/>
</dbReference>
<dbReference type="Proteomes" id="UP000002709">
    <property type="component" value="Chromosome"/>
</dbReference>
<dbReference type="KEGG" id="plt:Plut_0757"/>
<dbReference type="GO" id="GO:0004175">
    <property type="term" value="F:endopeptidase activity"/>
    <property type="evidence" value="ECO:0007669"/>
    <property type="project" value="UniProtKB-ARBA"/>
</dbReference>
<feature type="transmembrane region" description="Helical" evidence="1">
    <location>
        <begin position="136"/>
        <end position="156"/>
    </location>
</feature>
<feature type="transmembrane region" description="Helical" evidence="1">
    <location>
        <begin position="12"/>
        <end position="29"/>
    </location>
</feature>
<dbReference type="EMBL" id="CP000096">
    <property type="protein sequence ID" value="ABB23632.1"/>
    <property type="molecule type" value="Genomic_DNA"/>
</dbReference>
<sequence>MKHQTQHHSLRHFILLVTLLYLLPVLAVLGGVVPFSLRSAMLLLMFAFALMYSHRHGHTAGELGLRTSNLPKAIGVNILAGIAGAGLVILLPIPGMPEQSLKTPAVAFFFFYILISSPVQEFLFRSFLFAEMQRCGIGSPLLQVMISAVLFAFLHAVYLDPLTGLLSFAAGIMWSIIYQRIPNLAGVSLSHAIIGIMAIMSGIARKI</sequence>
<dbReference type="STRING" id="319225.Plut_0757"/>
<accession>Q3B4U9</accession>
<reference evidence="4" key="1">
    <citation type="submission" date="2005-08" db="EMBL/GenBank/DDBJ databases">
        <title>Complete sequence of Pelodictyon luteolum DSM 273.</title>
        <authorList>
            <consortium name="US DOE Joint Genome Institute"/>
            <person name="Copeland A."/>
            <person name="Lucas S."/>
            <person name="Lapidus A."/>
            <person name="Barry K."/>
            <person name="Detter J.C."/>
            <person name="Glavina T."/>
            <person name="Hammon N."/>
            <person name="Israni S."/>
            <person name="Pitluck S."/>
            <person name="Bryant D."/>
            <person name="Schmutz J."/>
            <person name="Larimer F."/>
            <person name="Land M."/>
            <person name="Kyrpides N."/>
            <person name="Ivanova N."/>
            <person name="Richardson P."/>
        </authorList>
    </citation>
    <scope>NUCLEOTIDE SEQUENCE [LARGE SCALE GENOMIC DNA]</scope>
    <source>
        <strain evidence="4">DSM 273 / BCRC 81028 / 2530</strain>
    </source>
</reference>
<dbReference type="eggNOG" id="COG1266">
    <property type="taxonomic scope" value="Bacteria"/>
</dbReference>
<keyword evidence="4" id="KW-1185">Reference proteome</keyword>
<dbReference type="OrthoDB" id="597728at2"/>
<dbReference type="Pfam" id="PF02517">
    <property type="entry name" value="Rce1-like"/>
    <property type="match status" value="1"/>
</dbReference>
<keyword evidence="1" id="KW-0812">Transmembrane</keyword>
<evidence type="ECO:0000259" key="2">
    <source>
        <dbReference type="Pfam" id="PF02517"/>
    </source>
</evidence>
<evidence type="ECO:0000313" key="3">
    <source>
        <dbReference type="EMBL" id="ABB23632.1"/>
    </source>
</evidence>
<feature type="transmembrane region" description="Helical" evidence="1">
    <location>
        <begin position="74"/>
        <end position="93"/>
    </location>
</feature>
<protein>
    <submittedName>
        <fullName evidence="3">Abortive infection protein-like protein</fullName>
    </submittedName>
</protein>
<organism evidence="3 4">
    <name type="scientific">Chlorobium luteolum (strain DSM 273 / BCRC 81028 / 2530)</name>
    <name type="common">Pelodictyon luteolum</name>
    <dbReference type="NCBI Taxonomy" id="319225"/>
    <lineage>
        <taxon>Bacteria</taxon>
        <taxon>Pseudomonadati</taxon>
        <taxon>Chlorobiota</taxon>
        <taxon>Chlorobiia</taxon>
        <taxon>Chlorobiales</taxon>
        <taxon>Chlorobiaceae</taxon>
        <taxon>Chlorobium/Pelodictyon group</taxon>
        <taxon>Pelodictyon</taxon>
    </lineage>
</organism>
<dbReference type="InterPro" id="IPR003675">
    <property type="entry name" value="Rce1/LyrA-like_dom"/>
</dbReference>
<feature type="domain" description="CAAX prenyl protease 2/Lysostaphin resistance protein A-like" evidence="2">
    <location>
        <begin position="105"/>
        <end position="195"/>
    </location>
</feature>
<evidence type="ECO:0000256" key="1">
    <source>
        <dbReference type="SAM" id="Phobius"/>
    </source>
</evidence>
<dbReference type="GO" id="GO:0080120">
    <property type="term" value="P:CAAX-box protein maturation"/>
    <property type="evidence" value="ECO:0007669"/>
    <property type="project" value="UniProtKB-ARBA"/>
</dbReference>
<name>Q3B4U9_CHLL3</name>
<evidence type="ECO:0000313" key="4">
    <source>
        <dbReference type="Proteomes" id="UP000002709"/>
    </source>
</evidence>
<feature type="transmembrane region" description="Helical" evidence="1">
    <location>
        <begin position="185"/>
        <end position="204"/>
    </location>
</feature>
<feature type="transmembrane region" description="Helical" evidence="1">
    <location>
        <begin position="35"/>
        <end position="53"/>
    </location>
</feature>
<keyword evidence="1" id="KW-0472">Membrane</keyword>
<gene>
    <name evidence="3" type="ordered locus">Plut_0757</name>
</gene>
<feature type="transmembrane region" description="Helical" evidence="1">
    <location>
        <begin position="105"/>
        <end position="124"/>
    </location>
</feature>
<dbReference type="HOGENOM" id="CLU_110712_0_0_10"/>